<evidence type="ECO:0000313" key="3">
    <source>
        <dbReference type="Proteomes" id="UP001172457"/>
    </source>
</evidence>
<feature type="domain" description="Reverse transcriptase" evidence="1">
    <location>
        <begin position="101"/>
        <end position="264"/>
    </location>
</feature>
<evidence type="ECO:0000259" key="1">
    <source>
        <dbReference type="Pfam" id="PF00078"/>
    </source>
</evidence>
<name>A0AA38S870_9ASTR</name>
<comment type="caution">
    <text evidence="2">The sequence shown here is derived from an EMBL/GenBank/DDBJ whole genome shotgun (WGS) entry which is preliminary data.</text>
</comment>
<dbReference type="EMBL" id="JARYMX010000008">
    <property type="protein sequence ID" value="KAJ9537399.1"/>
    <property type="molecule type" value="Genomic_DNA"/>
</dbReference>
<dbReference type="Pfam" id="PF00078">
    <property type="entry name" value="RVT_1"/>
    <property type="match status" value="1"/>
</dbReference>
<dbReference type="SUPFAM" id="SSF56672">
    <property type="entry name" value="DNA/RNA polymerases"/>
    <property type="match status" value="1"/>
</dbReference>
<sequence length="531" mass="59261">MPHRRSKALEAFAYGYSNPSKLKFDPGEQHDEYFIHRPVKEGKTIELFREQISIYDALFAILKLSVVYDKIFAVKHFERVSMLQYGGNDSFIALVSKSKDPLGLNDYRHIHLMGCFSKVVSKVLAGRLKLVIDSVISPEQTTFVKGKNITDGLLIAFDNLGWSFLFDVMKQMEFGSKWIGWIEGLISTARVSVLVNGTPTDHFPLQKGVRQGDHLSPFLFIIAVEGLIAAVKDATGKGFLNGVSLPNNGPSVSSLHYADDSTLMGIKVQSTEIARVSLEVGCKVGLLPFTYLGFPIGTSVSKESSWKTLYDKCHSRLSGWKTKTFSFGGKITLCKSVLGSLGVFLFSLYKAPNRMLKKLESLRMKFFWGRTVDCRKIPWVAWDKIINDRKKGGLGVGSLKTLNVALISKWRWRFRTDPRSLWKDVIVSLHGKCGSLGINGNDGGNLGVWRKIASINKVTKKINTPLEGLFCKTLGNGAMTEFWKEQWCSSESLENIFPRLAALEENRAVGSVTDYRLRNLALHLTGLGGDR</sequence>
<gene>
    <name evidence="2" type="ORF">OSB04_030132</name>
</gene>
<accession>A0AA38S870</accession>
<dbReference type="Proteomes" id="UP001172457">
    <property type="component" value="Chromosome 8"/>
</dbReference>
<dbReference type="InterPro" id="IPR000477">
    <property type="entry name" value="RT_dom"/>
</dbReference>
<dbReference type="PANTHER" id="PTHR33116">
    <property type="entry name" value="REVERSE TRANSCRIPTASE ZINC-BINDING DOMAIN-CONTAINING PROTEIN-RELATED-RELATED"/>
    <property type="match status" value="1"/>
</dbReference>
<keyword evidence="3" id="KW-1185">Reference proteome</keyword>
<protein>
    <recommendedName>
        <fullName evidence="1">Reverse transcriptase domain-containing protein</fullName>
    </recommendedName>
</protein>
<dbReference type="PANTHER" id="PTHR33116:SF78">
    <property type="entry name" value="OS12G0587133 PROTEIN"/>
    <property type="match status" value="1"/>
</dbReference>
<reference evidence="2" key="1">
    <citation type="submission" date="2023-03" db="EMBL/GenBank/DDBJ databases">
        <title>Chromosome-scale reference genome and RAD-based genetic map of yellow starthistle (Centaurea solstitialis) reveal putative structural variation and QTLs associated with invader traits.</title>
        <authorList>
            <person name="Reatini B."/>
            <person name="Cang F.A."/>
            <person name="Jiang Q."/>
            <person name="Mckibben M.T.W."/>
            <person name="Barker M.S."/>
            <person name="Rieseberg L.H."/>
            <person name="Dlugosch K.M."/>
        </authorList>
    </citation>
    <scope>NUCLEOTIDE SEQUENCE</scope>
    <source>
        <strain evidence="2">CAN-66</strain>
        <tissue evidence="2">Leaf</tissue>
    </source>
</reference>
<dbReference type="AlphaFoldDB" id="A0AA38S870"/>
<proteinExistence type="predicted"/>
<evidence type="ECO:0000313" key="2">
    <source>
        <dbReference type="EMBL" id="KAJ9537399.1"/>
    </source>
</evidence>
<organism evidence="2 3">
    <name type="scientific">Centaurea solstitialis</name>
    <name type="common">yellow star-thistle</name>
    <dbReference type="NCBI Taxonomy" id="347529"/>
    <lineage>
        <taxon>Eukaryota</taxon>
        <taxon>Viridiplantae</taxon>
        <taxon>Streptophyta</taxon>
        <taxon>Embryophyta</taxon>
        <taxon>Tracheophyta</taxon>
        <taxon>Spermatophyta</taxon>
        <taxon>Magnoliopsida</taxon>
        <taxon>eudicotyledons</taxon>
        <taxon>Gunneridae</taxon>
        <taxon>Pentapetalae</taxon>
        <taxon>asterids</taxon>
        <taxon>campanulids</taxon>
        <taxon>Asterales</taxon>
        <taxon>Asteraceae</taxon>
        <taxon>Carduoideae</taxon>
        <taxon>Cardueae</taxon>
        <taxon>Centaureinae</taxon>
        <taxon>Centaurea</taxon>
    </lineage>
</organism>
<dbReference type="InterPro" id="IPR043502">
    <property type="entry name" value="DNA/RNA_pol_sf"/>
</dbReference>